<dbReference type="InterPro" id="IPR029055">
    <property type="entry name" value="Ntn_hydrolases_N"/>
</dbReference>
<evidence type="ECO:0000259" key="1">
    <source>
        <dbReference type="Pfam" id="PF03417"/>
    </source>
</evidence>
<feature type="domain" description="Peptidase C45 hydrolase" evidence="1">
    <location>
        <begin position="131"/>
        <end position="314"/>
    </location>
</feature>
<proteinExistence type="predicted"/>
<dbReference type="SUPFAM" id="SSF56235">
    <property type="entry name" value="N-terminal nucleophile aminohydrolases (Ntn hydrolases)"/>
    <property type="match status" value="1"/>
</dbReference>
<evidence type="ECO:0000313" key="3">
    <source>
        <dbReference type="Proteomes" id="UP000630660"/>
    </source>
</evidence>
<dbReference type="Pfam" id="PF03417">
    <property type="entry name" value="AAT"/>
    <property type="match status" value="1"/>
</dbReference>
<protein>
    <recommendedName>
        <fullName evidence="1">Peptidase C45 hydrolase domain-containing protein</fullName>
    </recommendedName>
</protein>
<dbReference type="Gene3D" id="3.60.60.10">
    <property type="entry name" value="Penicillin V Acylase, Chain A"/>
    <property type="match status" value="1"/>
</dbReference>
<dbReference type="EMBL" id="WJKJ01000224">
    <property type="protein sequence ID" value="MBD3364876.1"/>
    <property type="molecule type" value="Genomic_DNA"/>
</dbReference>
<dbReference type="InterPro" id="IPR005079">
    <property type="entry name" value="Peptidase_C45_hydrolase"/>
</dbReference>
<reference evidence="2" key="1">
    <citation type="submission" date="2019-11" db="EMBL/GenBank/DDBJ databases">
        <title>Microbial mats filling the niche in hypersaline microbial mats.</title>
        <authorList>
            <person name="Wong H.L."/>
            <person name="Macleod F.I."/>
            <person name="White R.A. III"/>
            <person name="Burns B.P."/>
        </authorList>
    </citation>
    <scope>NUCLEOTIDE SEQUENCE</scope>
    <source>
        <strain evidence="2">Bin_327</strain>
    </source>
</reference>
<sequence>GTNYEIGKKLAELAIEGYGFGKNTAAATSPSVNRALREYFFTHYKIHLDRSRGVAAALGIDSQDDRFDFGTIPFNMGCSSVFYPGSVSQTGQPVLSRNFDFPLFRMPEMMGIELSEDENKLIRPLMAHPYILELYPSDGGYPSIGLHSFDLLSGVLDGINSKGLMVAVHGNEIAMRDQTYTPQPEGIGLFELQSVRLLLDTCSNTDEAKKTLLSNRHYFLMLPCIYLVADREGNSFVFEPGLDGGEARITEGAETPLILTNHSLDEYPNPDSFPKKKSFTEAGTSTFDRYETLRDRIEGKSPPYSVEDMKEINSSVGVSSVIARVTEEKRKELVSSPGLARTLWHALYAGQSHNLDIKFYLEDESDDRDGFTEKYSEYHSFTLK</sequence>
<dbReference type="InterPro" id="IPR047794">
    <property type="entry name" value="C45_proenzyme-like"/>
</dbReference>
<dbReference type="Proteomes" id="UP000630660">
    <property type="component" value="Unassembled WGS sequence"/>
</dbReference>
<name>A0A9D5K9I4_UNCW3</name>
<gene>
    <name evidence="2" type="ORF">GF359_06640</name>
</gene>
<accession>A0A9D5K9I4</accession>
<evidence type="ECO:0000313" key="2">
    <source>
        <dbReference type="EMBL" id="MBD3364876.1"/>
    </source>
</evidence>
<dbReference type="AlphaFoldDB" id="A0A9D5K9I4"/>
<organism evidence="2 3">
    <name type="scientific">candidate division WOR-3 bacterium</name>
    <dbReference type="NCBI Taxonomy" id="2052148"/>
    <lineage>
        <taxon>Bacteria</taxon>
        <taxon>Bacteria division WOR-3</taxon>
    </lineage>
</organism>
<feature type="non-terminal residue" evidence="2">
    <location>
        <position position="1"/>
    </location>
</feature>
<dbReference type="NCBIfam" id="NF040521">
    <property type="entry name" value="C45_proenzyme"/>
    <property type="match status" value="1"/>
</dbReference>
<comment type="caution">
    <text evidence="2">The sequence shown here is derived from an EMBL/GenBank/DDBJ whole genome shotgun (WGS) entry which is preliminary data.</text>
</comment>